<dbReference type="PANTHER" id="PTHR21327">
    <property type="entry name" value="GTP CYCLOHYDROLASE II-RELATED"/>
    <property type="match status" value="1"/>
</dbReference>
<dbReference type="AlphaFoldDB" id="A0A098E722"/>
<dbReference type="InterPro" id="IPR017945">
    <property type="entry name" value="DHBP_synth_RibB-like_a/b_dom"/>
</dbReference>
<dbReference type="GO" id="GO:0046872">
    <property type="term" value="F:metal ion binding"/>
    <property type="evidence" value="ECO:0007669"/>
    <property type="project" value="UniProtKB-KW"/>
</dbReference>
<dbReference type="EMBL" id="CCXY01000077">
    <property type="protein sequence ID" value="CEG11777.1"/>
    <property type="molecule type" value="Genomic_DNA"/>
</dbReference>
<reference evidence="7" key="1">
    <citation type="submission" date="2014-09" db="EMBL/GenBank/DDBJ databases">
        <authorList>
            <person name="Probst J Alexander"/>
        </authorList>
    </citation>
    <scope>NUCLEOTIDE SEQUENCE</scope>
</reference>
<dbReference type="PANTHER" id="PTHR21327:SF46">
    <property type="entry name" value="3,4-DIHYDROXY-2-BUTANONE 4-PHOSPHATE SYNTHASE"/>
    <property type="match status" value="1"/>
</dbReference>
<dbReference type="Pfam" id="PF00926">
    <property type="entry name" value="DHBP_synthase"/>
    <property type="match status" value="1"/>
</dbReference>
<dbReference type="GO" id="GO:0009231">
    <property type="term" value="P:riboflavin biosynthetic process"/>
    <property type="evidence" value="ECO:0007669"/>
    <property type="project" value="UniProtKB-UniPathway"/>
</dbReference>
<proteinExistence type="predicted"/>
<gene>
    <name evidence="7" type="primary">ribB</name>
    <name evidence="7" type="ORF">MSIBF_A1680008</name>
</gene>
<name>A0A098E722_9ZZZZ</name>
<protein>
    <submittedName>
        <fullName evidence="7">3,4-dihydroxy-2-butanone 4-phosphate synthase</fullName>
        <ecNumber evidence="7">4.1.99.12</ecNumber>
    </submittedName>
</protein>
<evidence type="ECO:0000256" key="3">
    <source>
        <dbReference type="ARBA" id="ARBA00022723"/>
    </source>
</evidence>
<evidence type="ECO:0000256" key="2">
    <source>
        <dbReference type="ARBA" id="ARBA00022619"/>
    </source>
</evidence>
<evidence type="ECO:0000256" key="5">
    <source>
        <dbReference type="ARBA" id="ARBA00023211"/>
    </source>
</evidence>
<evidence type="ECO:0000256" key="1">
    <source>
        <dbReference type="ARBA" id="ARBA00005104"/>
    </source>
</evidence>
<sequence length="244" mass="27344">MIIYKKYKWFTSICYSTMTNNAVNIAITALQKGNFIIIHDADSRENECDFVIAAEFIKPEHVARMRTEGGGMICIAVSGEIAGMIEMPFFSDIRDFASEKFKVLEKMTDNDLKYDKKSAFSININFRGVFTGISDFDRALTIKKFADFASECSKDSKDAIFEFVKNFRTPGHVHLLISRGVENRAGHTELATEILKIAGLTPVAAICEILDGGTFKAKSKENVFKYANKHNIPVVEGREILSNL</sequence>
<keyword evidence="2" id="KW-0686">Riboflavin biosynthesis</keyword>
<dbReference type="UniPathway" id="UPA00275"/>
<keyword evidence="6 7" id="KW-0456">Lyase</keyword>
<keyword evidence="5" id="KW-0464">Manganese</keyword>
<evidence type="ECO:0000256" key="6">
    <source>
        <dbReference type="ARBA" id="ARBA00023239"/>
    </source>
</evidence>
<dbReference type="EC" id="4.1.99.12" evidence="7"/>
<organism evidence="7">
    <name type="scientific">groundwater metagenome</name>
    <dbReference type="NCBI Taxonomy" id="717931"/>
    <lineage>
        <taxon>unclassified sequences</taxon>
        <taxon>metagenomes</taxon>
        <taxon>ecological metagenomes</taxon>
    </lineage>
</organism>
<dbReference type="NCBIfam" id="TIGR00506">
    <property type="entry name" value="ribB"/>
    <property type="match status" value="1"/>
</dbReference>
<comment type="pathway">
    <text evidence="1">Cofactor biosynthesis; riboflavin biosynthesis.</text>
</comment>
<keyword evidence="3" id="KW-0479">Metal-binding</keyword>
<dbReference type="GO" id="GO:0008686">
    <property type="term" value="F:3,4-dihydroxy-2-butanone-4-phosphate synthase activity"/>
    <property type="evidence" value="ECO:0007669"/>
    <property type="project" value="UniProtKB-EC"/>
</dbReference>
<dbReference type="SUPFAM" id="SSF55821">
    <property type="entry name" value="YrdC/RibB"/>
    <property type="match status" value="1"/>
</dbReference>
<dbReference type="GO" id="GO:0005829">
    <property type="term" value="C:cytosol"/>
    <property type="evidence" value="ECO:0007669"/>
    <property type="project" value="TreeGrafter"/>
</dbReference>
<evidence type="ECO:0000256" key="4">
    <source>
        <dbReference type="ARBA" id="ARBA00022842"/>
    </source>
</evidence>
<keyword evidence="4" id="KW-0460">Magnesium</keyword>
<dbReference type="Gene3D" id="3.90.870.10">
    <property type="entry name" value="DHBP synthase"/>
    <property type="match status" value="1"/>
</dbReference>
<accession>A0A098E722</accession>
<dbReference type="InterPro" id="IPR000422">
    <property type="entry name" value="DHBP_synthase_RibB"/>
</dbReference>
<evidence type="ECO:0000313" key="7">
    <source>
        <dbReference type="EMBL" id="CEG11777.1"/>
    </source>
</evidence>